<evidence type="ECO:0000259" key="2">
    <source>
        <dbReference type="Pfam" id="PF00892"/>
    </source>
</evidence>
<protein>
    <recommendedName>
        <fullName evidence="2">EamA domain-containing protein</fullName>
    </recommendedName>
</protein>
<dbReference type="PANTHER" id="PTHR22911:SF79">
    <property type="entry name" value="MOBA-LIKE NTP TRANSFERASE DOMAIN-CONTAINING PROTEIN"/>
    <property type="match status" value="1"/>
</dbReference>
<dbReference type="EMBL" id="PFJR01000012">
    <property type="protein sequence ID" value="PIX88561.1"/>
    <property type="molecule type" value="Genomic_DNA"/>
</dbReference>
<dbReference type="InterPro" id="IPR000620">
    <property type="entry name" value="EamA_dom"/>
</dbReference>
<dbReference type="AlphaFoldDB" id="A0A2M7MFJ6"/>
<feature type="transmembrane region" description="Helical" evidence="1">
    <location>
        <begin position="90"/>
        <end position="112"/>
    </location>
</feature>
<dbReference type="Proteomes" id="UP000230064">
    <property type="component" value="Unassembled WGS sequence"/>
</dbReference>
<evidence type="ECO:0000256" key="1">
    <source>
        <dbReference type="SAM" id="Phobius"/>
    </source>
</evidence>
<dbReference type="InterPro" id="IPR037185">
    <property type="entry name" value="EmrE-like"/>
</dbReference>
<name>A0A2M7MFJ6_9BACT</name>
<feature type="transmembrane region" description="Helical" evidence="1">
    <location>
        <begin position="34"/>
        <end position="53"/>
    </location>
</feature>
<dbReference type="Pfam" id="PF00892">
    <property type="entry name" value="EamA"/>
    <property type="match status" value="1"/>
</dbReference>
<comment type="caution">
    <text evidence="3">The sequence shown here is derived from an EMBL/GenBank/DDBJ whole genome shotgun (WGS) entry which is preliminary data.</text>
</comment>
<evidence type="ECO:0000313" key="3">
    <source>
        <dbReference type="EMBL" id="PIX88561.1"/>
    </source>
</evidence>
<evidence type="ECO:0000313" key="4">
    <source>
        <dbReference type="Proteomes" id="UP000230064"/>
    </source>
</evidence>
<feature type="domain" description="EamA" evidence="2">
    <location>
        <begin position="6"/>
        <end position="135"/>
    </location>
</feature>
<accession>A0A2M7MFJ6</accession>
<gene>
    <name evidence="3" type="ORF">COZ30_00475</name>
</gene>
<dbReference type="SUPFAM" id="SSF103481">
    <property type="entry name" value="Multidrug resistance efflux transporter EmrE"/>
    <property type="match status" value="1"/>
</dbReference>
<keyword evidence="1" id="KW-1133">Transmembrane helix</keyword>
<feature type="non-terminal residue" evidence="3">
    <location>
        <position position="151"/>
    </location>
</feature>
<keyword evidence="1" id="KW-0472">Membrane</keyword>
<feature type="transmembrane region" description="Helical" evidence="1">
    <location>
        <begin position="119"/>
        <end position="136"/>
    </location>
</feature>
<dbReference type="PANTHER" id="PTHR22911">
    <property type="entry name" value="ACYL-MALONYL CONDENSING ENZYME-RELATED"/>
    <property type="match status" value="1"/>
</dbReference>
<reference evidence="4" key="1">
    <citation type="submission" date="2017-09" db="EMBL/GenBank/DDBJ databases">
        <title>Depth-based differentiation of microbial function through sediment-hosted aquifers and enrichment of novel symbionts in the deep terrestrial subsurface.</title>
        <authorList>
            <person name="Probst A.J."/>
            <person name="Ladd B."/>
            <person name="Jarett J.K."/>
            <person name="Geller-Mcgrath D.E."/>
            <person name="Sieber C.M.K."/>
            <person name="Emerson J.B."/>
            <person name="Anantharaman K."/>
            <person name="Thomas B.C."/>
            <person name="Malmstrom R."/>
            <person name="Stieglmeier M."/>
            <person name="Klingl A."/>
            <person name="Woyke T."/>
            <person name="Ryan C.M."/>
            <person name="Banfield J.F."/>
        </authorList>
    </citation>
    <scope>NUCLEOTIDE SEQUENCE [LARGE SCALE GENOMIC DNA]</scope>
</reference>
<keyword evidence="1" id="KW-0812">Transmembrane</keyword>
<organism evidence="3 4">
    <name type="scientific">Candidatus Nealsonbacteria bacterium CG_4_10_14_3_um_filter_36_16</name>
    <dbReference type="NCBI Taxonomy" id="1974685"/>
    <lineage>
        <taxon>Bacteria</taxon>
        <taxon>Candidatus Nealsoniibacteriota</taxon>
    </lineage>
</organism>
<sequence>MKGEIKGFIFIIGAMAVFGFYGIFIRFLNLSSQLILFFNALFVAVILFLAFLRQSERFNVRQYKLIILFLGMAFVANNFCYFKAFQLTTIANAILTHYTAPIFVAILAPLFLREKLEKITLISLIISFLGLFLIASEGLSLSPANFSGILF</sequence>
<feature type="transmembrane region" description="Helical" evidence="1">
    <location>
        <begin position="7"/>
        <end position="28"/>
    </location>
</feature>
<dbReference type="GO" id="GO:0016020">
    <property type="term" value="C:membrane"/>
    <property type="evidence" value="ECO:0007669"/>
    <property type="project" value="InterPro"/>
</dbReference>
<feature type="transmembrane region" description="Helical" evidence="1">
    <location>
        <begin position="65"/>
        <end position="84"/>
    </location>
</feature>
<proteinExistence type="predicted"/>